<evidence type="ECO:0000313" key="9">
    <source>
        <dbReference type="Proteomes" id="UP001059617"/>
    </source>
</evidence>
<evidence type="ECO:0000256" key="7">
    <source>
        <dbReference type="SAM" id="Phobius"/>
    </source>
</evidence>
<organism evidence="8 9">
    <name type="scientific">Dactylosporangium fulvum</name>
    <dbReference type="NCBI Taxonomy" id="53359"/>
    <lineage>
        <taxon>Bacteria</taxon>
        <taxon>Bacillati</taxon>
        <taxon>Actinomycetota</taxon>
        <taxon>Actinomycetes</taxon>
        <taxon>Micromonosporales</taxon>
        <taxon>Micromonosporaceae</taxon>
        <taxon>Dactylosporangium</taxon>
    </lineage>
</organism>
<dbReference type="SUPFAM" id="SSF53448">
    <property type="entry name" value="Nucleotide-diphospho-sugar transferases"/>
    <property type="match status" value="1"/>
</dbReference>
<evidence type="ECO:0000313" key="8">
    <source>
        <dbReference type="EMBL" id="UWP84667.1"/>
    </source>
</evidence>
<protein>
    <submittedName>
        <fullName evidence="8">Glycosyltransferase</fullName>
        <ecNumber evidence="8">2.4.-.-</ecNumber>
    </submittedName>
</protein>
<dbReference type="PANTHER" id="PTHR43867:SF2">
    <property type="entry name" value="CELLULOSE SYNTHASE CATALYTIC SUBUNIT A [UDP-FORMING]"/>
    <property type="match status" value="1"/>
</dbReference>
<dbReference type="Proteomes" id="UP001059617">
    <property type="component" value="Chromosome"/>
</dbReference>
<feature type="transmembrane region" description="Helical" evidence="7">
    <location>
        <begin position="390"/>
        <end position="410"/>
    </location>
</feature>
<evidence type="ECO:0000256" key="1">
    <source>
        <dbReference type="ARBA" id="ARBA00004141"/>
    </source>
</evidence>
<reference evidence="8" key="2">
    <citation type="submission" date="2022-09" db="EMBL/GenBank/DDBJ databases">
        <title>Biosynthetic gene clusters of Dactylosporangioum fulvum.</title>
        <authorList>
            <person name="Caradec T."/>
        </authorList>
    </citation>
    <scope>NUCLEOTIDE SEQUENCE</scope>
    <source>
        <strain evidence="8">NRRL B-16292</strain>
    </source>
</reference>
<name>A0ABY5W3N1_9ACTN</name>
<dbReference type="InterPro" id="IPR029044">
    <property type="entry name" value="Nucleotide-diphossugar_trans"/>
</dbReference>
<keyword evidence="3 8" id="KW-0808">Transferase</keyword>
<dbReference type="PANTHER" id="PTHR43867">
    <property type="entry name" value="CELLULOSE SYNTHASE CATALYTIC SUBUNIT A [UDP-FORMING]"/>
    <property type="match status" value="1"/>
</dbReference>
<dbReference type="EC" id="2.4.-.-" evidence="8"/>
<dbReference type="Pfam" id="PF13641">
    <property type="entry name" value="Glyco_tranf_2_3"/>
    <property type="match status" value="1"/>
</dbReference>
<gene>
    <name evidence="8" type="ORF">Dfulv_10695</name>
</gene>
<evidence type="ECO:0000256" key="5">
    <source>
        <dbReference type="ARBA" id="ARBA00022989"/>
    </source>
</evidence>
<evidence type="ECO:0000256" key="6">
    <source>
        <dbReference type="ARBA" id="ARBA00023136"/>
    </source>
</evidence>
<evidence type="ECO:0000256" key="2">
    <source>
        <dbReference type="ARBA" id="ARBA00022676"/>
    </source>
</evidence>
<keyword evidence="2 8" id="KW-0328">Glycosyltransferase</keyword>
<dbReference type="EMBL" id="CP073720">
    <property type="protein sequence ID" value="UWP84667.1"/>
    <property type="molecule type" value="Genomic_DNA"/>
</dbReference>
<feature type="transmembrane region" description="Helical" evidence="7">
    <location>
        <begin position="354"/>
        <end position="378"/>
    </location>
</feature>
<comment type="subcellular location">
    <subcellularLocation>
        <location evidence="1">Membrane</location>
        <topology evidence="1">Multi-pass membrane protein</topology>
    </subcellularLocation>
</comment>
<dbReference type="RefSeq" id="WP_259862596.1">
    <property type="nucleotide sequence ID" value="NZ_BAAAST010000083.1"/>
</dbReference>
<proteinExistence type="predicted"/>
<reference evidence="8" key="1">
    <citation type="submission" date="2021-04" db="EMBL/GenBank/DDBJ databases">
        <authorList>
            <person name="Hartkoorn R.C."/>
            <person name="Beaudoing E."/>
            <person name="Hot D."/>
        </authorList>
    </citation>
    <scope>NUCLEOTIDE SEQUENCE</scope>
    <source>
        <strain evidence="8">NRRL B-16292</strain>
    </source>
</reference>
<keyword evidence="5 7" id="KW-1133">Transmembrane helix</keyword>
<dbReference type="Gene3D" id="3.90.550.10">
    <property type="entry name" value="Spore Coat Polysaccharide Biosynthesis Protein SpsA, Chain A"/>
    <property type="match status" value="1"/>
</dbReference>
<keyword evidence="6 7" id="KW-0472">Membrane</keyword>
<feature type="transmembrane region" description="Helical" evidence="7">
    <location>
        <begin position="313"/>
        <end position="342"/>
    </location>
</feature>
<dbReference type="GO" id="GO:0016757">
    <property type="term" value="F:glycosyltransferase activity"/>
    <property type="evidence" value="ECO:0007669"/>
    <property type="project" value="UniProtKB-KW"/>
</dbReference>
<keyword evidence="9" id="KW-1185">Reference proteome</keyword>
<sequence length="440" mass="48147">MTAILLVGFVFLALWPAYNLALVAFSASDSATAGRRRRRDAIAPNGNEPLTFWIVVPALNEERVVGRTVSAALALSGPAGTRTRVLVVDDGSDDGTPDVLAAIDHPGLTVLRRDFPNARKGKGEALNAAFRTIRDLTLLHGEDPDRVAVGVIDGDGRGSANILTEVSRLMRDPAVGAVQTRVRIHNRNKVLGAVQDLEFAAIANASQLLRDAAGTVGLGGNGQFARLSSLMRLGDAPWSHCLVEDLELGLRMHLNGERIRYTSIADVRQQGLVDVKRLLRQRTRWAQGNLQCIAYVPRLVASRRIRNHALLEMLYYLLAPWLNAFGTATVLALWTVAVWRLLPGHGETFMIHSWAQMGGVAAFWVAGMTAPGLIWALVHRLQLRDERLGRLLPAALAYPFFLMLGLVSTWRAIGRQIGRRQAWAKTERLTEDPATEAVPA</sequence>
<keyword evidence="4 7" id="KW-0812">Transmembrane</keyword>
<evidence type="ECO:0000256" key="4">
    <source>
        <dbReference type="ARBA" id="ARBA00022692"/>
    </source>
</evidence>
<dbReference type="InterPro" id="IPR050321">
    <property type="entry name" value="Glycosyltr_2/OpgH_subfam"/>
</dbReference>
<evidence type="ECO:0000256" key="3">
    <source>
        <dbReference type="ARBA" id="ARBA00022679"/>
    </source>
</evidence>
<accession>A0ABY5W3N1</accession>